<dbReference type="RefSeq" id="WP_067752774.1">
    <property type="nucleotide sequence ID" value="NZ_CP015772.1"/>
</dbReference>
<keyword evidence="2" id="KW-1185">Reference proteome</keyword>
<dbReference type="Proteomes" id="UP000077667">
    <property type="component" value="Chromosome"/>
</dbReference>
<dbReference type="KEGG" id="nia:A8C56_04805"/>
<dbReference type="AlphaFoldDB" id="A0A1A9I129"/>
<dbReference type="EMBL" id="CP015772">
    <property type="protein sequence ID" value="ANH80392.1"/>
    <property type="molecule type" value="Genomic_DNA"/>
</dbReference>
<dbReference type="STRING" id="1176587.A8C56_04805"/>
<gene>
    <name evidence="1" type="ORF">A8C56_04805</name>
</gene>
<organism evidence="1 2">
    <name type="scientific">Niabella ginsenosidivorans</name>
    <dbReference type="NCBI Taxonomy" id="1176587"/>
    <lineage>
        <taxon>Bacteria</taxon>
        <taxon>Pseudomonadati</taxon>
        <taxon>Bacteroidota</taxon>
        <taxon>Chitinophagia</taxon>
        <taxon>Chitinophagales</taxon>
        <taxon>Chitinophagaceae</taxon>
        <taxon>Niabella</taxon>
    </lineage>
</organism>
<sequence length="72" mass="7817">MGNLRFIVYTPITRVWVLTIIKGVPFGTDIAWLSINNTGMPLQRIRVAPVVHCAVTQGTGEPDTLNGQPVTA</sequence>
<proteinExistence type="predicted"/>
<dbReference type="OrthoDB" id="3671213at2"/>
<evidence type="ECO:0000313" key="2">
    <source>
        <dbReference type="Proteomes" id="UP000077667"/>
    </source>
</evidence>
<name>A0A1A9I129_9BACT</name>
<accession>A0A1A9I129</accession>
<reference evidence="1 2" key="1">
    <citation type="submission" date="2016-05" db="EMBL/GenBank/DDBJ databases">
        <title>Niabella ginsenosidivorans BS26 whole genome sequencing.</title>
        <authorList>
            <person name="Im W.T."/>
            <person name="Siddiqi M.Z."/>
        </authorList>
    </citation>
    <scope>NUCLEOTIDE SEQUENCE [LARGE SCALE GENOMIC DNA]</scope>
    <source>
        <strain evidence="1 2">BS26</strain>
    </source>
</reference>
<protein>
    <submittedName>
        <fullName evidence="1">Uncharacterized protein</fullName>
    </submittedName>
</protein>
<evidence type="ECO:0000313" key="1">
    <source>
        <dbReference type="EMBL" id="ANH80392.1"/>
    </source>
</evidence>